<dbReference type="PROSITE" id="PS50994">
    <property type="entry name" value="INTEGRASE"/>
    <property type="match status" value="1"/>
</dbReference>
<dbReference type="PANTHER" id="PTHR35004">
    <property type="entry name" value="TRANSPOSASE RV3428C-RELATED"/>
    <property type="match status" value="1"/>
</dbReference>
<sequence>MGCGLSKAHSNPEVLVSHGNARLTVHGRRLIVQRHQAGWPQAHIAAAMGVSRQCVKKWIDRHDSEGEAGLISRSSRPHSMPTKTSDEVEQKVLAARAEFRDGPDVLAAKVGVPARTVSRILRRHDVPYLRECDPITGDVIRSSKQTAVRYERERPGELVHMDVKKLGKIPDGGGWRVHGRTDGNRDRKVKIGYDYVHSLVDDHSRLAYSEVLPDEKGTTCAAFLERAIDYFAAHGIAQIERLMTDNAWAYKWSLREVCADHDIVQKFIKPHCPWQNGKVERLNRTLATEWAYRQIFTSNNDRTAALAPWLEHYNTERRHSALGGNPPISRLLPT</sequence>
<feature type="region of interest" description="Disordered" evidence="1">
    <location>
        <begin position="66"/>
        <end position="85"/>
    </location>
</feature>
<dbReference type="GO" id="GO:0015074">
    <property type="term" value="P:DNA integration"/>
    <property type="evidence" value="ECO:0007669"/>
    <property type="project" value="InterPro"/>
</dbReference>
<accession>A0A1I0Z352</accession>
<dbReference type="PANTHER" id="PTHR35004:SF6">
    <property type="entry name" value="TRANSPOSASE"/>
    <property type="match status" value="1"/>
</dbReference>
<organism evidence="3 4">
    <name type="scientific">Nocardioides alpinus</name>
    <dbReference type="NCBI Taxonomy" id="748909"/>
    <lineage>
        <taxon>Bacteria</taxon>
        <taxon>Bacillati</taxon>
        <taxon>Actinomycetota</taxon>
        <taxon>Actinomycetes</taxon>
        <taxon>Propionibacteriales</taxon>
        <taxon>Nocardioidaceae</taxon>
        <taxon>Nocardioides</taxon>
    </lineage>
</organism>
<dbReference type="NCBIfam" id="NF033577">
    <property type="entry name" value="transpos_IS481"/>
    <property type="match status" value="1"/>
</dbReference>
<protein>
    <submittedName>
        <fullName evidence="3">Transposase and inactivated derivatives, IS30 family</fullName>
    </submittedName>
</protein>
<name>A0A1I0Z352_9ACTN</name>
<dbReference type="SUPFAM" id="SSF53098">
    <property type="entry name" value="Ribonuclease H-like"/>
    <property type="match status" value="1"/>
</dbReference>
<dbReference type="Proteomes" id="UP000199113">
    <property type="component" value="Unassembled WGS sequence"/>
</dbReference>
<evidence type="ECO:0000256" key="1">
    <source>
        <dbReference type="SAM" id="MobiDB-lite"/>
    </source>
</evidence>
<evidence type="ECO:0000259" key="2">
    <source>
        <dbReference type="PROSITE" id="PS50994"/>
    </source>
</evidence>
<dbReference type="InterPro" id="IPR036397">
    <property type="entry name" value="RNaseH_sf"/>
</dbReference>
<dbReference type="InterPro" id="IPR001584">
    <property type="entry name" value="Integrase_cat-core"/>
</dbReference>
<evidence type="ECO:0000313" key="4">
    <source>
        <dbReference type="Proteomes" id="UP000199113"/>
    </source>
</evidence>
<dbReference type="STRING" id="748909.SAMN05192575_1051"/>
<reference evidence="3" key="1">
    <citation type="submission" date="2016-10" db="EMBL/GenBank/DDBJ databases">
        <authorList>
            <person name="de Groot N.N."/>
        </authorList>
    </citation>
    <scope>NUCLEOTIDE SEQUENCE [LARGE SCALE GENOMIC DNA]</scope>
    <source>
        <strain evidence="3">CGMCC 1.10697</strain>
    </source>
</reference>
<dbReference type="AlphaFoldDB" id="A0A1I0Z352"/>
<dbReference type="InterPro" id="IPR024967">
    <property type="entry name" value="DNA-bd_IS481-type"/>
</dbReference>
<dbReference type="EMBL" id="FOKC01000005">
    <property type="protein sequence ID" value="SFB20149.1"/>
    <property type="molecule type" value="Genomic_DNA"/>
</dbReference>
<dbReference type="Pfam" id="PF13683">
    <property type="entry name" value="rve_3"/>
    <property type="match status" value="1"/>
</dbReference>
<proteinExistence type="predicted"/>
<dbReference type="InterPro" id="IPR036388">
    <property type="entry name" value="WH-like_DNA-bd_sf"/>
</dbReference>
<dbReference type="InterPro" id="IPR012337">
    <property type="entry name" value="RNaseH-like_sf"/>
</dbReference>
<dbReference type="SUPFAM" id="SSF46689">
    <property type="entry name" value="Homeodomain-like"/>
    <property type="match status" value="1"/>
</dbReference>
<dbReference type="InterPro" id="IPR009057">
    <property type="entry name" value="Homeodomain-like_sf"/>
</dbReference>
<evidence type="ECO:0000313" key="3">
    <source>
        <dbReference type="EMBL" id="SFB20149.1"/>
    </source>
</evidence>
<feature type="domain" description="Integrase catalytic" evidence="2">
    <location>
        <begin position="151"/>
        <end position="334"/>
    </location>
</feature>
<dbReference type="Pfam" id="PF13011">
    <property type="entry name" value="LZ_Tnp_IS481"/>
    <property type="match status" value="1"/>
</dbReference>
<dbReference type="Gene3D" id="1.10.10.10">
    <property type="entry name" value="Winged helix-like DNA-binding domain superfamily/Winged helix DNA-binding domain"/>
    <property type="match status" value="1"/>
</dbReference>
<dbReference type="InterPro" id="IPR047656">
    <property type="entry name" value="IS481-like_transpos"/>
</dbReference>
<dbReference type="Gene3D" id="3.30.420.10">
    <property type="entry name" value="Ribonuclease H-like superfamily/Ribonuclease H"/>
    <property type="match status" value="1"/>
</dbReference>
<gene>
    <name evidence="3" type="ORF">SAMN05192575_1051</name>
</gene>
<dbReference type="GO" id="GO:0003676">
    <property type="term" value="F:nucleic acid binding"/>
    <property type="evidence" value="ECO:0007669"/>
    <property type="project" value="InterPro"/>
</dbReference>